<evidence type="ECO:0000256" key="4">
    <source>
        <dbReference type="ARBA" id="ARBA00023136"/>
    </source>
</evidence>
<dbReference type="Pfam" id="PF14322">
    <property type="entry name" value="SusD-like_3"/>
    <property type="match status" value="1"/>
</dbReference>
<name>A0A4S1E2K3_9FLAO</name>
<dbReference type="InterPro" id="IPR033985">
    <property type="entry name" value="SusD-like_N"/>
</dbReference>
<evidence type="ECO:0000256" key="3">
    <source>
        <dbReference type="ARBA" id="ARBA00022729"/>
    </source>
</evidence>
<dbReference type="SUPFAM" id="SSF48452">
    <property type="entry name" value="TPR-like"/>
    <property type="match status" value="1"/>
</dbReference>
<comment type="similarity">
    <text evidence="2">Belongs to the SusD family.</text>
</comment>
<sequence length="445" mass="50249">MGCLTACTDFVEVDLPKNLISTESIYKDASMANSAIRAVYYQMRTSGLVSGDGLNVSMGLYTDELDYYLLDREEALENYQNHTVQSDDLIVADLWDSAYTQIYTVNGVITNVESSLDLTLEDKNQFKGEALFVRSYLHLLLVELFGDIPYVTETDYLVNRDVKRAPRALVYSHIIRDLNLAVDLLPDEDISGERIRPYAAVAEAVLARAYLYSQQWDLAEAMADRVVTKFGSLEPDLNKVFLKEASGTIWQFKPNADGNNTGEGKRFIFTTVPPFDVAMNDLLFDAFEPGDLRQSSWIKEVSNATNTETWYHAFKYKESGNTDSSLEYSVQLRLAELYLIRAEARAHLGDISGAQADINVVRNRAGLNNTTAITLDELLDAILQERRVELFTEQGHRWFDLKRMGKAAEILAPIKPNWKDTHILLPVPDLELTLNPNLLPQNEGY</sequence>
<keyword evidence="5" id="KW-0998">Cell outer membrane</keyword>
<dbReference type="Gene3D" id="1.25.40.390">
    <property type="match status" value="1"/>
</dbReference>
<feature type="domain" description="SusD-like N-terminal" evidence="7">
    <location>
        <begin position="80"/>
        <end position="211"/>
    </location>
</feature>
<evidence type="ECO:0000256" key="2">
    <source>
        <dbReference type="ARBA" id="ARBA00006275"/>
    </source>
</evidence>
<evidence type="ECO:0000259" key="7">
    <source>
        <dbReference type="Pfam" id="PF14322"/>
    </source>
</evidence>
<comment type="caution">
    <text evidence="8">The sequence shown here is derived from an EMBL/GenBank/DDBJ whole genome shotgun (WGS) entry which is preliminary data.</text>
</comment>
<proteinExistence type="inferred from homology"/>
<dbReference type="AlphaFoldDB" id="A0A4S1E2K3"/>
<evidence type="ECO:0000259" key="6">
    <source>
        <dbReference type="Pfam" id="PF07980"/>
    </source>
</evidence>
<organism evidence="8 9">
    <name type="scientific">Flavivirga rizhaonensis</name>
    <dbReference type="NCBI Taxonomy" id="2559571"/>
    <lineage>
        <taxon>Bacteria</taxon>
        <taxon>Pseudomonadati</taxon>
        <taxon>Bacteroidota</taxon>
        <taxon>Flavobacteriia</taxon>
        <taxon>Flavobacteriales</taxon>
        <taxon>Flavobacteriaceae</taxon>
        <taxon>Flavivirga</taxon>
    </lineage>
</organism>
<dbReference type="Proteomes" id="UP000307602">
    <property type="component" value="Unassembled WGS sequence"/>
</dbReference>
<accession>A0A4S1E2K3</accession>
<dbReference type="EMBL" id="SRSO01000001">
    <property type="protein sequence ID" value="TGV04886.1"/>
    <property type="molecule type" value="Genomic_DNA"/>
</dbReference>
<evidence type="ECO:0000256" key="1">
    <source>
        <dbReference type="ARBA" id="ARBA00004442"/>
    </source>
</evidence>
<comment type="subcellular location">
    <subcellularLocation>
        <location evidence="1">Cell outer membrane</location>
    </subcellularLocation>
</comment>
<reference evidence="8 9" key="1">
    <citation type="submission" date="2019-04" db="EMBL/GenBank/DDBJ databases">
        <authorList>
            <person name="Liu A."/>
        </authorList>
    </citation>
    <scope>NUCLEOTIDE SEQUENCE [LARGE SCALE GENOMIC DNA]</scope>
    <source>
        <strain evidence="8 9">RZ03</strain>
    </source>
</reference>
<dbReference type="InterPro" id="IPR011990">
    <property type="entry name" value="TPR-like_helical_dom_sf"/>
</dbReference>
<dbReference type="Pfam" id="PF07980">
    <property type="entry name" value="SusD_RagB"/>
    <property type="match status" value="1"/>
</dbReference>
<keyword evidence="9" id="KW-1185">Reference proteome</keyword>
<protein>
    <submittedName>
        <fullName evidence="8">RagB/SusD family nutrient uptake outer membrane protein</fullName>
    </submittedName>
</protein>
<dbReference type="CDD" id="cd08977">
    <property type="entry name" value="SusD"/>
    <property type="match status" value="1"/>
</dbReference>
<dbReference type="InterPro" id="IPR012944">
    <property type="entry name" value="SusD_RagB_dom"/>
</dbReference>
<keyword evidence="4" id="KW-0472">Membrane</keyword>
<gene>
    <name evidence="8" type="ORF">EM932_00200</name>
</gene>
<dbReference type="OrthoDB" id="621570at2"/>
<evidence type="ECO:0000256" key="5">
    <source>
        <dbReference type="ARBA" id="ARBA00023237"/>
    </source>
</evidence>
<evidence type="ECO:0000313" key="8">
    <source>
        <dbReference type="EMBL" id="TGV04886.1"/>
    </source>
</evidence>
<keyword evidence="3" id="KW-0732">Signal</keyword>
<feature type="domain" description="RagB/SusD" evidence="6">
    <location>
        <begin position="302"/>
        <end position="445"/>
    </location>
</feature>
<evidence type="ECO:0000313" key="9">
    <source>
        <dbReference type="Proteomes" id="UP000307602"/>
    </source>
</evidence>
<dbReference type="GO" id="GO:0009279">
    <property type="term" value="C:cell outer membrane"/>
    <property type="evidence" value="ECO:0007669"/>
    <property type="project" value="UniProtKB-SubCell"/>
</dbReference>